<proteinExistence type="predicted"/>
<comment type="caution">
    <text evidence="3">The sequence shown here is derived from an EMBL/GenBank/DDBJ whole genome shotgun (WGS) entry which is preliminary data.</text>
</comment>
<dbReference type="Gene3D" id="3.40.50.300">
    <property type="entry name" value="P-loop containing nucleotide triphosphate hydrolases"/>
    <property type="match status" value="1"/>
</dbReference>
<protein>
    <submittedName>
        <fullName evidence="3">AAA domain protein</fullName>
    </submittedName>
</protein>
<dbReference type="InterPro" id="IPR027417">
    <property type="entry name" value="P-loop_NTPase"/>
</dbReference>
<keyword evidence="4" id="KW-1185">Reference proteome</keyword>
<dbReference type="RefSeq" id="WP_094574563.1">
    <property type="nucleotide sequence ID" value="NZ_JBHEEL010000022.1"/>
</dbReference>
<keyword evidence="1" id="KW-0175">Coiled coil</keyword>
<reference evidence="3 4" key="1">
    <citation type="submission" date="2017-07" db="EMBL/GenBank/DDBJ databases">
        <title>Phylogenetic study on the rhizospheric bacterium Ochrobactrum sp. A44.</title>
        <authorList>
            <person name="Krzyzanowska D.M."/>
            <person name="Ossowicki A."/>
            <person name="Rajewska M."/>
            <person name="Maciag T."/>
            <person name="Kaczynski Z."/>
            <person name="Czerwicka M."/>
            <person name="Jafra S."/>
        </authorList>
    </citation>
    <scope>NUCLEOTIDE SEQUENCE [LARGE SCALE GENOMIC DNA]</scope>
    <source>
        <strain evidence="3 4">PR17</strain>
    </source>
</reference>
<gene>
    <name evidence="3" type="ORF">CEV32_3871</name>
</gene>
<dbReference type="Proteomes" id="UP000216345">
    <property type="component" value="Unassembled WGS sequence"/>
</dbReference>
<evidence type="ECO:0000313" key="3">
    <source>
        <dbReference type="EMBL" id="OYR17520.1"/>
    </source>
</evidence>
<name>A0A256FRZ8_9HYPH</name>
<accession>A0A256FRZ8</accession>
<sequence>MTVDRIQLLRNVGQFDNVATGTQLPFGKLTLIYAENGRGKTTLATILRSLSSGDADLVSERQRLGAQHPPHIIVARQGMAPHMFQNGAWSQPLPHIAVFDDAFVAQNVCSGIEIETAHRQNLHELILGGQGVQLNATVLQHIAAIEQHNRTLKERTDAIPAAMRGALTADAFCALQADARVDGKIEEAERQLAAARAADAVQRQDAFQLVSLPAFDAVAINSLLARNLPALEAAAAAQVQAHFGVLGQGGEAWVNQGMSRIGPASAGEDHEVCPFCAQDLRGSPLIAHYQAYFSAEYQTLKTDIATAISGVNTAHAGDIPAAFERGIRTAAQTSEFWTRFTQDVPAIGVDTAAIARVWNAARTAVVAALRSKQASPLEPSALSAEAQAAIDAYEAARRDIEALSGGLQAANANIAIVKERAAGANLAALTADLQRLVLVRTRHTQPATDLCTAYLAEKQAKTATETLRDNARDALDQYRQRVFPAYQTAINVYLQRFNAGFRIGAVASVNSRSGSSANYNVVINNASVALTGTGPSFRNTLSAGDRNTLALAFFFASLDRDPSLADKIVVIDDPMTSLDEHRSLTTVHEMRALHDRVSQMIVLSHSKPFLLGVWNGADRAASRTAIRIARQGAGSTLSAWDVTQDAVTEHDRRHALVSDYIANGSPQTEREAAQALRPILEAFMRVAFPAHYPPETLLGPFLGLCRQRVGTADEILSQADITELEALKDYGNRFHHDSNAAWQTAVINDQELTGFCRRTLAFARR</sequence>
<dbReference type="OrthoDB" id="9789562at2"/>
<dbReference type="InterPro" id="IPR026866">
    <property type="entry name" value="CR006_AAA"/>
</dbReference>
<evidence type="ECO:0000256" key="1">
    <source>
        <dbReference type="SAM" id="Coils"/>
    </source>
</evidence>
<dbReference type="PANTHER" id="PTHR32182">
    <property type="entry name" value="DNA REPLICATION AND REPAIR PROTEIN RECF"/>
    <property type="match status" value="1"/>
</dbReference>
<organism evidence="3 4">
    <name type="scientific">Brucella rhizosphaerae</name>
    <dbReference type="NCBI Taxonomy" id="571254"/>
    <lineage>
        <taxon>Bacteria</taxon>
        <taxon>Pseudomonadati</taxon>
        <taxon>Pseudomonadota</taxon>
        <taxon>Alphaproteobacteria</taxon>
        <taxon>Hyphomicrobiales</taxon>
        <taxon>Brucellaceae</taxon>
        <taxon>Brucella/Ochrobactrum group</taxon>
        <taxon>Brucella</taxon>
    </lineage>
</organism>
<dbReference type="GO" id="GO:0006302">
    <property type="term" value="P:double-strand break repair"/>
    <property type="evidence" value="ECO:0007669"/>
    <property type="project" value="TreeGrafter"/>
</dbReference>
<dbReference type="GO" id="GO:0000731">
    <property type="term" value="P:DNA synthesis involved in DNA repair"/>
    <property type="evidence" value="ECO:0007669"/>
    <property type="project" value="TreeGrafter"/>
</dbReference>
<feature type="coiled-coil region" evidence="1">
    <location>
        <begin position="383"/>
        <end position="413"/>
    </location>
</feature>
<evidence type="ECO:0000259" key="2">
    <source>
        <dbReference type="Pfam" id="PF13166"/>
    </source>
</evidence>
<dbReference type="EMBL" id="NNRK01000019">
    <property type="protein sequence ID" value="OYR17520.1"/>
    <property type="molecule type" value="Genomic_DNA"/>
</dbReference>
<dbReference type="Pfam" id="PF13166">
    <property type="entry name" value="AAA_13"/>
    <property type="match status" value="1"/>
</dbReference>
<dbReference type="SUPFAM" id="SSF52540">
    <property type="entry name" value="P-loop containing nucleoside triphosphate hydrolases"/>
    <property type="match status" value="1"/>
</dbReference>
<dbReference type="AlphaFoldDB" id="A0A256FRZ8"/>
<feature type="domain" description="Protein CR006 P-loop" evidence="2">
    <location>
        <begin position="252"/>
        <end position="690"/>
    </location>
</feature>
<dbReference type="PANTHER" id="PTHR32182:SF22">
    <property type="entry name" value="ATP-DEPENDENT ENDONUCLEASE, OLD FAMILY-RELATED"/>
    <property type="match status" value="1"/>
</dbReference>
<evidence type="ECO:0000313" key="4">
    <source>
        <dbReference type="Proteomes" id="UP000216345"/>
    </source>
</evidence>